<dbReference type="Gene3D" id="3.40.190.120">
    <property type="entry name" value="Osmoprotection protein (prox), domain 2"/>
    <property type="match status" value="1"/>
</dbReference>
<reference evidence="2" key="1">
    <citation type="submission" date="2020-02" db="EMBL/GenBank/DDBJ databases">
        <authorList>
            <person name="Meier V. D."/>
        </authorList>
    </citation>
    <scope>NUCLEOTIDE SEQUENCE</scope>
    <source>
        <strain evidence="2">AVDCRST_MAG59</strain>
    </source>
</reference>
<feature type="domain" description="ABC-type glycine betaine transport system substrate-binding" evidence="1">
    <location>
        <begin position="42"/>
        <end position="304"/>
    </location>
</feature>
<dbReference type="GO" id="GO:0022857">
    <property type="term" value="F:transmembrane transporter activity"/>
    <property type="evidence" value="ECO:0007669"/>
    <property type="project" value="InterPro"/>
</dbReference>
<dbReference type="InterPro" id="IPR007210">
    <property type="entry name" value="ABC_Gly_betaine_transp_sub-bd"/>
</dbReference>
<sequence length="322" mass="34762">MTLHGRLLELNWSRRTLLLASGTLGVTLSNVDRVRAQEAKPTVTIGSKDFTEQILINEMVALLLEDAGYPVERKLNLGTSAIVHQALVSGEIDAYVEYTGTGLTAILGLPVESDPQAVYDTVTAAYEEQFGLTWLEPLGFNNTYALAMRQEQADELGIATISDLQAQANNLRFGGTQEFLTRPDGLPGLQETYDLEFAEERGMDPGIMYQALDEEQVDVISAFATDGRIPGLGLVTLEDDLGFFPPYFAAPVVREELLSEDPAIADVLNQLAGAIDDQTMANLNLQVDEGGQEPRDVARAFLDELATGGVGPATPEATPASE</sequence>
<dbReference type="CDD" id="cd13528">
    <property type="entry name" value="PBP2_osmoprotectants"/>
    <property type="match status" value="1"/>
</dbReference>
<dbReference type="Pfam" id="PF04069">
    <property type="entry name" value="OpuAC"/>
    <property type="match status" value="1"/>
</dbReference>
<dbReference type="EMBL" id="CADCWF010000010">
    <property type="protein sequence ID" value="CAA9535423.1"/>
    <property type="molecule type" value="Genomic_DNA"/>
</dbReference>
<evidence type="ECO:0000259" key="1">
    <source>
        <dbReference type="Pfam" id="PF04069"/>
    </source>
</evidence>
<protein>
    <submittedName>
        <fullName evidence="2">ABC transporter, substrate-binding protein (Cluster 13, osmolytes)</fullName>
    </submittedName>
</protein>
<dbReference type="SUPFAM" id="SSF53850">
    <property type="entry name" value="Periplasmic binding protein-like II"/>
    <property type="match status" value="1"/>
</dbReference>
<evidence type="ECO:0000313" key="2">
    <source>
        <dbReference type="EMBL" id="CAA9535423.1"/>
    </source>
</evidence>
<dbReference type="Gene3D" id="3.40.190.10">
    <property type="entry name" value="Periplasmic binding protein-like II"/>
    <property type="match status" value="1"/>
</dbReference>
<dbReference type="AlphaFoldDB" id="A0A6J4TXX0"/>
<organism evidence="2">
    <name type="scientific">uncultured Thermomicrobiales bacterium</name>
    <dbReference type="NCBI Taxonomy" id="1645740"/>
    <lineage>
        <taxon>Bacteria</taxon>
        <taxon>Pseudomonadati</taxon>
        <taxon>Thermomicrobiota</taxon>
        <taxon>Thermomicrobia</taxon>
        <taxon>Thermomicrobiales</taxon>
        <taxon>environmental samples</taxon>
    </lineage>
</organism>
<proteinExistence type="predicted"/>
<gene>
    <name evidence="2" type="ORF">AVDCRST_MAG59-189</name>
</gene>
<name>A0A6J4TXX0_9BACT</name>
<accession>A0A6J4TXX0</accession>
<dbReference type="GO" id="GO:0043190">
    <property type="term" value="C:ATP-binding cassette (ABC) transporter complex"/>
    <property type="evidence" value="ECO:0007669"/>
    <property type="project" value="InterPro"/>
</dbReference>